<evidence type="ECO:0000313" key="1">
    <source>
        <dbReference type="EMBL" id="KAH7420963.1"/>
    </source>
</evidence>
<dbReference type="PANTHER" id="PTHR31676:SF109">
    <property type="entry name" value="OS05G0346400 PROTEIN"/>
    <property type="match status" value="1"/>
</dbReference>
<evidence type="ECO:0000313" key="2">
    <source>
        <dbReference type="Proteomes" id="UP000825935"/>
    </source>
</evidence>
<dbReference type="EMBL" id="CM035418">
    <property type="protein sequence ID" value="KAH7420963.1"/>
    <property type="molecule type" value="Genomic_DNA"/>
</dbReference>
<protein>
    <submittedName>
        <fullName evidence="1">Uncharacterized protein</fullName>
    </submittedName>
</protein>
<keyword evidence="2" id="KW-1185">Reference proteome</keyword>
<dbReference type="Gene3D" id="2.30.240.10">
    <property type="entry name" value="At5g01610-like"/>
    <property type="match status" value="1"/>
</dbReference>
<proteinExistence type="predicted"/>
<reference evidence="1" key="1">
    <citation type="submission" date="2021-08" db="EMBL/GenBank/DDBJ databases">
        <title>WGS assembly of Ceratopteris richardii.</title>
        <authorList>
            <person name="Marchant D.B."/>
            <person name="Chen G."/>
            <person name="Jenkins J."/>
            <person name="Shu S."/>
            <person name="Leebens-Mack J."/>
            <person name="Grimwood J."/>
            <person name="Schmutz J."/>
            <person name="Soltis P."/>
            <person name="Soltis D."/>
            <person name="Chen Z.-H."/>
        </authorList>
    </citation>
    <scope>NUCLEOTIDE SEQUENCE</scope>
    <source>
        <strain evidence="1">Whitten #5841</strain>
        <tissue evidence="1">Leaf</tissue>
    </source>
</reference>
<dbReference type="SUPFAM" id="SSF141562">
    <property type="entry name" value="At5g01610-like"/>
    <property type="match status" value="1"/>
</dbReference>
<dbReference type="AlphaFoldDB" id="A0A8T2TGK9"/>
<sequence length="107" mass="12215">MGGDVNSLSNSIEEGAIHLFKRLRGKIQRKPLVELLESYGLPKGLFPKNETHYEVKEDTRKLSVFVPYLWEVGFKDSSVLKYATKVTWMLSQGQFSNIEGLKIEILV</sequence>
<dbReference type="InterPro" id="IPR036758">
    <property type="entry name" value="At5g01610-like"/>
</dbReference>
<dbReference type="Pfam" id="PF04398">
    <property type="entry name" value="DUF538"/>
    <property type="match status" value="1"/>
</dbReference>
<dbReference type="OrthoDB" id="2011849at2759"/>
<accession>A0A8T2TGK9</accession>
<gene>
    <name evidence="1" type="ORF">KP509_13G033000</name>
</gene>
<organism evidence="1 2">
    <name type="scientific">Ceratopteris richardii</name>
    <name type="common">Triangle waterfern</name>
    <dbReference type="NCBI Taxonomy" id="49495"/>
    <lineage>
        <taxon>Eukaryota</taxon>
        <taxon>Viridiplantae</taxon>
        <taxon>Streptophyta</taxon>
        <taxon>Embryophyta</taxon>
        <taxon>Tracheophyta</taxon>
        <taxon>Polypodiopsida</taxon>
        <taxon>Polypodiidae</taxon>
        <taxon>Polypodiales</taxon>
        <taxon>Pteridineae</taxon>
        <taxon>Pteridaceae</taxon>
        <taxon>Parkerioideae</taxon>
        <taxon>Ceratopteris</taxon>
    </lineage>
</organism>
<comment type="caution">
    <text evidence="1">The sequence shown here is derived from an EMBL/GenBank/DDBJ whole genome shotgun (WGS) entry which is preliminary data.</text>
</comment>
<dbReference type="Proteomes" id="UP000825935">
    <property type="component" value="Chromosome 13"/>
</dbReference>
<dbReference type="PANTHER" id="PTHR31676">
    <property type="entry name" value="T31J12.3 PROTEIN-RELATED"/>
    <property type="match status" value="1"/>
</dbReference>
<dbReference type="InterPro" id="IPR007493">
    <property type="entry name" value="DUF538"/>
</dbReference>
<name>A0A8T2TGK9_CERRI</name>